<dbReference type="Pfam" id="PF13560">
    <property type="entry name" value="HTH_31"/>
    <property type="match status" value="1"/>
</dbReference>
<dbReference type="SUPFAM" id="SSF47413">
    <property type="entry name" value="lambda repressor-like DNA-binding domains"/>
    <property type="match status" value="1"/>
</dbReference>
<dbReference type="CDD" id="cd00093">
    <property type="entry name" value="HTH_XRE"/>
    <property type="match status" value="1"/>
</dbReference>
<dbReference type="PROSITE" id="PS50943">
    <property type="entry name" value="HTH_CROC1"/>
    <property type="match status" value="1"/>
</dbReference>
<name>A0A2P4UCF2_9ACTN</name>
<evidence type="ECO:0000313" key="3">
    <source>
        <dbReference type="Proteomes" id="UP000242367"/>
    </source>
</evidence>
<dbReference type="EMBL" id="MTBP01000004">
    <property type="protein sequence ID" value="POM22724.1"/>
    <property type="molecule type" value="Genomic_DNA"/>
</dbReference>
<dbReference type="Proteomes" id="UP000242367">
    <property type="component" value="Unassembled WGS sequence"/>
</dbReference>
<protein>
    <submittedName>
        <fullName evidence="2">Helix-turn-helix domain protein</fullName>
    </submittedName>
</protein>
<proteinExistence type="predicted"/>
<accession>A0A2P4UCF2</accession>
<gene>
    <name evidence="2" type="ORF">BTM25_49280</name>
</gene>
<dbReference type="InterPro" id="IPR001387">
    <property type="entry name" value="Cro/C1-type_HTH"/>
</dbReference>
<dbReference type="GO" id="GO:0003677">
    <property type="term" value="F:DNA binding"/>
    <property type="evidence" value="ECO:0007669"/>
    <property type="project" value="InterPro"/>
</dbReference>
<dbReference type="SMART" id="SM00530">
    <property type="entry name" value="HTH_XRE"/>
    <property type="match status" value="1"/>
</dbReference>
<dbReference type="Gene3D" id="1.10.260.40">
    <property type="entry name" value="lambda repressor-like DNA-binding domains"/>
    <property type="match status" value="1"/>
</dbReference>
<dbReference type="AlphaFoldDB" id="A0A2P4UCF2"/>
<evidence type="ECO:0000259" key="1">
    <source>
        <dbReference type="PROSITE" id="PS50943"/>
    </source>
</evidence>
<dbReference type="RefSeq" id="WP_103565416.1">
    <property type="nucleotide sequence ID" value="NZ_MTBP01000004.1"/>
</dbReference>
<reference evidence="2 3" key="1">
    <citation type="journal article" date="2017" name="Chemistry">
        <title>Isolation, Biosynthesis and Chemical Modifications of Rubterolones A-F: Rare Tropolone Alkaloids from Actinomadura sp. 5-2.</title>
        <authorList>
            <person name="Guo H."/>
            <person name="Benndorf R."/>
            <person name="Leichnitz D."/>
            <person name="Klassen J.L."/>
            <person name="Vollmers J."/>
            <person name="Gorls H."/>
            <person name="Steinacker M."/>
            <person name="Weigel C."/>
            <person name="Dahse H.M."/>
            <person name="Kaster A.K."/>
            <person name="de Beer Z.W."/>
            <person name="Poulsen M."/>
            <person name="Beemelmanns C."/>
        </authorList>
    </citation>
    <scope>NUCLEOTIDE SEQUENCE [LARGE SCALE GENOMIC DNA]</scope>
    <source>
        <strain evidence="2 3">5-2</strain>
    </source>
</reference>
<sequence length="281" mass="31061">MSARKPAPTVRLRRLTAELRRHRQAAGLTREDVVERTGINAATLYRIESARVRPQPRTLAALLEAYAVDEPVRAELTTLLKAAGQRSWLHTLASELPERYASYIEFESEARELLTYQSLHIPGLLQTADYARAVTRGSLPDAGAEDVERRVEARLKRQAALTGTKPLRLWAIVDEAALRRSVGGSKVMDAQLAHLRETAESPSVTLQVIPFDAGAHPGLVGSFTLMRFPEAVGPEVVYIESQAGDLFLEEPQDVDRYRVSFEHLRAVALSPTASAAATYRN</sequence>
<dbReference type="InterPro" id="IPR043917">
    <property type="entry name" value="DUF5753"/>
</dbReference>
<keyword evidence="3" id="KW-1185">Reference proteome</keyword>
<comment type="caution">
    <text evidence="2">The sequence shown here is derived from an EMBL/GenBank/DDBJ whole genome shotgun (WGS) entry which is preliminary data.</text>
</comment>
<evidence type="ECO:0000313" key="2">
    <source>
        <dbReference type="EMBL" id="POM22724.1"/>
    </source>
</evidence>
<dbReference type="Pfam" id="PF19054">
    <property type="entry name" value="DUF5753"/>
    <property type="match status" value="1"/>
</dbReference>
<organism evidence="2 3">
    <name type="scientific">Actinomadura rubteroloni</name>
    <dbReference type="NCBI Taxonomy" id="1926885"/>
    <lineage>
        <taxon>Bacteria</taxon>
        <taxon>Bacillati</taxon>
        <taxon>Actinomycetota</taxon>
        <taxon>Actinomycetes</taxon>
        <taxon>Streptosporangiales</taxon>
        <taxon>Thermomonosporaceae</taxon>
        <taxon>Actinomadura</taxon>
    </lineage>
</organism>
<feature type="domain" description="HTH cro/C1-type" evidence="1">
    <location>
        <begin position="19"/>
        <end position="73"/>
    </location>
</feature>
<dbReference type="InterPro" id="IPR010982">
    <property type="entry name" value="Lambda_DNA-bd_dom_sf"/>
</dbReference>